<feature type="region of interest" description="Disordered" evidence="1">
    <location>
        <begin position="201"/>
        <end position="268"/>
    </location>
</feature>
<keyword evidence="3" id="KW-1185">Reference proteome</keyword>
<dbReference type="AlphaFoldDB" id="A0A7R9QY72"/>
<evidence type="ECO:0000313" key="3">
    <source>
        <dbReference type="Proteomes" id="UP000728032"/>
    </source>
</evidence>
<feature type="region of interest" description="Disordered" evidence="1">
    <location>
        <begin position="115"/>
        <end position="134"/>
    </location>
</feature>
<feature type="non-terminal residue" evidence="2">
    <location>
        <position position="268"/>
    </location>
</feature>
<reference evidence="2" key="1">
    <citation type="submission" date="2020-11" db="EMBL/GenBank/DDBJ databases">
        <authorList>
            <person name="Tran Van P."/>
        </authorList>
    </citation>
    <scope>NUCLEOTIDE SEQUENCE</scope>
</reference>
<feature type="compositionally biased region" description="Low complexity" evidence="1">
    <location>
        <begin position="201"/>
        <end position="218"/>
    </location>
</feature>
<dbReference type="OrthoDB" id="295078at2759"/>
<gene>
    <name evidence="2" type="ORF">ONB1V03_LOCUS19491</name>
</gene>
<protein>
    <submittedName>
        <fullName evidence="2">Uncharacterized protein</fullName>
    </submittedName>
</protein>
<dbReference type="Proteomes" id="UP000728032">
    <property type="component" value="Unassembled WGS sequence"/>
</dbReference>
<dbReference type="EMBL" id="OC944840">
    <property type="protein sequence ID" value="CAD7662931.1"/>
    <property type="molecule type" value="Genomic_DNA"/>
</dbReference>
<name>A0A7R9QY72_9ACAR</name>
<sequence>MCQSERLVSEIMHSLKQAFSNAYQSSKQRTPYICDTCPMHWFHRLCADMEGLSGDRAHAIIVNRLEGLPVRDRDECERLATPPGVVGGKQRNSLSIHEQNELLMSALKVLCERKQRRHQHPSGGTGSQDKSSLLEKRLSVHSLDTFKEKARNSLSNTFESIFKSPVAKQKRRHRSETMDTSILSRLRLRNNRMIFANSLSRNGSNESISSSPSYSQRSAPVDDLSSNTDDSPLHFRPRSNTLSEIADIAKDGADTTGDKTMCRSESLA</sequence>
<dbReference type="EMBL" id="CAJPVJ010030015">
    <property type="protein sequence ID" value="CAG2180068.1"/>
    <property type="molecule type" value="Genomic_DNA"/>
</dbReference>
<evidence type="ECO:0000313" key="2">
    <source>
        <dbReference type="EMBL" id="CAD7662931.1"/>
    </source>
</evidence>
<evidence type="ECO:0000256" key="1">
    <source>
        <dbReference type="SAM" id="MobiDB-lite"/>
    </source>
</evidence>
<proteinExistence type="predicted"/>
<feature type="compositionally biased region" description="Basic and acidic residues" evidence="1">
    <location>
        <begin position="247"/>
        <end position="262"/>
    </location>
</feature>
<organism evidence="2">
    <name type="scientific">Oppiella nova</name>
    <dbReference type="NCBI Taxonomy" id="334625"/>
    <lineage>
        <taxon>Eukaryota</taxon>
        <taxon>Metazoa</taxon>
        <taxon>Ecdysozoa</taxon>
        <taxon>Arthropoda</taxon>
        <taxon>Chelicerata</taxon>
        <taxon>Arachnida</taxon>
        <taxon>Acari</taxon>
        <taxon>Acariformes</taxon>
        <taxon>Sarcoptiformes</taxon>
        <taxon>Oribatida</taxon>
        <taxon>Brachypylina</taxon>
        <taxon>Oppioidea</taxon>
        <taxon>Oppiidae</taxon>
        <taxon>Oppiella</taxon>
    </lineage>
</organism>
<accession>A0A7R9QY72</accession>